<evidence type="ECO:0000256" key="5">
    <source>
        <dbReference type="SAM" id="MobiDB-lite"/>
    </source>
</evidence>
<keyword evidence="3 7" id="KW-0732">Signal</keyword>
<feature type="compositionally biased region" description="Low complexity" evidence="5">
    <location>
        <begin position="135"/>
        <end position="155"/>
    </location>
</feature>
<feature type="compositionally biased region" description="Basic and acidic residues" evidence="5">
    <location>
        <begin position="118"/>
        <end position="133"/>
    </location>
</feature>
<proteinExistence type="predicted"/>
<dbReference type="AlphaFoldDB" id="A0A224XK12"/>
<evidence type="ECO:0000256" key="3">
    <source>
        <dbReference type="ARBA" id="ARBA00022729"/>
    </source>
</evidence>
<evidence type="ECO:0000256" key="7">
    <source>
        <dbReference type="SAM" id="SignalP"/>
    </source>
</evidence>
<dbReference type="PANTHER" id="PTHR13055">
    <property type="entry name" value="TUMOR ENDOTHELIAL MARKER 7 RELATED"/>
    <property type="match status" value="1"/>
</dbReference>
<evidence type="ECO:0000256" key="6">
    <source>
        <dbReference type="SAM" id="Phobius"/>
    </source>
</evidence>
<name>A0A224XK12_9HEMI</name>
<protein>
    <submittedName>
        <fullName evidence="8">Putative extracellular protein tem7</fullName>
    </submittedName>
</protein>
<comment type="subcellular location">
    <subcellularLocation>
        <location evidence="1">Membrane</location>
        <topology evidence="1">Single-pass type I membrane protein</topology>
    </subcellularLocation>
</comment>
<evidence type="ECO:0000256" key="2">
    <source>
        <dbReference type="ARBA" id="ARBA00022692"/>
    </source>
</evidence>
<feature type="chain" id="PRO_5012081582" evidence="7">
    <location>
        <begin position="27"/>
        <end position="654"/>
    </location>
</feature>
<keyword evidence="4 6" id="KW-1133">Transmembrane helix</keyword>
<keyword evidence="2 6" id="KW-0812">Transmembrane</keyword>
<accession>A0A224XK12</accession>
<evidence type="ECO:0000256" key="4">
    <source>
        <dbReference type="ARBA" id="ARBA00022989"/>
    </source>
</evidence>
<organism evidence="8">
    <name type="scientific">Panstrongylus lignarius</name>
    <dbReference type="NCBI Taxonomy" id="156445"/>
    <lineage>
        <taxon>Eukaryota</taxon>
        <taxon>Metazoa</taxon>
        <taxon>Ecdysozoa</taxon>
        <taxon>Arthropoda</taxon>
        <taxon>Hexapoda</taxon>
        <taxon>Insecta</taxon>
        <taxon>Pterygota</taxon>
        <taxon>Neoptera</taxon>
        <taxon>Paraneoptera</taxon>
        <taxon>Hemiptera</taxon>
        <taxon>Heteroptera</taxon>
        <taxon>Panheteroptera</taxon>
        <taxon>Cimicomorpha</taxon>
        <taxon>Reduviidae</taxon>
        <taxon>Triatominae</taxon>
        <taxon>Panstrongylus</taxon>
    </lineage>
</organism>
<sequence length="654" mass="72932">MAAVRLKCNFLVHFSFFCALLVLAEASKDFVPYEVVNSSDEQVIRPTHLVRLGREKRYVETAIPRLADNYFHRETYPSKNIDKDDLDTFSRRRGRMEMLGNLAISADQLAASSSSEGSESKQENPPPEKEKQSAKKAVSTATKKSQESYSGKSSSMAVSDNDHDAVHKTEQTKTAQTTTSSTPVVVSSTTTTVKIPTALSTIVSHPDKVDHHIEDHTEDLQVDRGHHHEINAETGTTAEGSSGVVQASTTSEPFMVDDFPKDITNSTLVKNNITEKQVDNHFYYNSTFIVDPGIAKHYWVDMDSKKDVIINKMLSTSYRKAATVKLSFEFPFFGHLIQKVTIATGGFLYTGDYIHAWLAATQYIAPLMANFDTGLSEQSVVRYTDNGTAFTVEWDRVRLQDNSEAGQFTFQVSLYKNGDIAFVYKDIPILIDTIEDCLHPVKVGISDAYIIDKNIFLLRRKTIYEYHRVSFKREDIKNWTVVYMTALPTCLDYTDCGSCLGDDTMHVCKWCATVNRCSSGYDRGRQDWLVHSCEHTAVNVTSECAASNASVIRVREHLIVGKNVASDSSSGDAVHSQAATDMSMANTGKSGHLGHSGLLGLLFFILTISGLGLWLFYAYRNPHTASGQVLIKYRPSQWSLRRGEARYTAATIHM</sequence>
<feature type="region of interest" description="Disordered" evidence="5">
    <location>
        <begin position="108"/>
        <end position="181"/>
    </location>
</feature>
<feature type="signal peptide" evidence="7">
    <location>
        <begin position="1"/>
        <end position="26"/>
    </location>
</feature>
<evidence type="ECO:0000313" key="8">
    <source>
        <dbReference type="EMBL" id="JAW08790.1"/>
    </source>
</evidence>
<dbReference type="EMBL" id="GFTR01007636">
    <property type="protein sequence ID" value="JAW08790.1"/>
    <property type="molecule type" value="Transcribed_RNA"/>
</dbReference>
<dbReference type="GO" id="GO:0016020">
    <property type="term" value="C:membrane"/>
    <property type="evidence" value="ECO:0007669"/>
    <property type="project" value="UniProtKB-SubCell"/>
</dbReference>
<keyword evidence="6" id="KW-0472">Membrane</keyword>
<dbReference type="InterPro" id="IPR031152">
    <property type="entry name" value="PLXDC"/>
</dbReference>
<feature type="transmembrane region" description="Helical" evidence="6">
    <location>
        <begin position="598"/>
        <end position="619"/>
    </location>
</feature>
<evidence type="ECO:0000256" key="1">
    <source>
        <dbReference type="ARBA" id="ARBA00004479"/>
    </source>
</evidence>
<dbReference type="PANTHER" id="PTHR13055:SF12">
    <property type="entry name" value="LD40707P"/>
    <property type="match status" value="1"/>
</dbReference>
<feature type="compositionally biased region" description="Low complexity" evidence="5">
    <location>
        <begin position="172"/>
        <end position="181"/>
    </location>
</feature>
<reference evidence="8" key="1">
    <citation type="journal article" date="2018" name="PLoS Negl. Trop. Dis.">
        <title>An insight into the salivary gland and fat body transcriptome of Panstrongylus lignarius (Hemiptera: Heteroptera), the main vector of Chagas disease in Peru.</title>
        <authorList>
            <person name="Nevoa J.C."/>
            <person name="Mendes M.T."/>
            <person name="da Silva M.V."/>
            <person name="Soares S.C."/>
            <person name="Oliveira C.J.F."/>
            <person name="Ribeiro J.M.C."/>
        </authorList>
    </citation>
    <scope>NUCLEOTIDE SEQUENCE</scope>
</reference>
<feature type="compositionally biased region" description="Basic and acidic residues" evidence="5">
    <location>
        <begin position="160"/>
        <end position="171"/>
    </location>
</feature>